<evidence type="ECO:0000313" key="2">
    <source>
        <dbReference type="EMBL" id="STO23792.1"/>
    </source>
</evidence>
<keyword evidence="3" id="KW-1185">Reference proteome</keyword>
<dbReference type="EMBL" id="UGGV01000001">
    <property type="protein sequence ID" value="STO23792.1"/>
    <property type="molecule type" value="Genomic_DNA"/>
</dbReference>
<dbReference type="AlphaFoldDB" id="A0A377GHC7"/>
<name>A0A377GHC7_9GAMM</name>
<reference evidence="1 3" key="1">
    <citation type="submission" date="2017-01" db="EMBL/GenBank/DDBJ databases">
        <authorList>
            <person name="Varghese N."/>
            <person name="Submissions S."/>
        </authorList>
    </citation>
    <scope>NUCLEOTIDE SEQUENCE [LARGE SCALE GENOMIC DNA]</scope>
    <source>
        <strain evidence="1 3">ATCC 33342</strain>
    </source>
</reference>
<evidence type="ECO:0000313" key="3">
    <source>
        <dbReference type="Proteomes" id="UP000186808"/>
    </source>
</evidence>
<dbReference type="RefSeq" id="WP_058468149.1">
    <property type="nucleotide sequence ID" value="NZ_CAAAIX010000009.1"/>
</dbReference>
<accession>A0A377GHC7</accession>
<proteinExistence type="predicted"/>
<gene>
    <name evidence="2" type="ORF">NCTC11401_00594</name>
    <name evidence="1" type="ORF">SAMN05421777_11640</name>
</gene>
<sequence>MAYQKIDERFINGFKEAYIKHLSSADTQSENAAQKMLEQASVDDYGKISRIFDLLSTLHCVSREEFKTRMEEAGSIEAYMKPIINEIAKLLLTPDKARLNDEVIRAIGVDNYCRLVKGKNIAQEDGIQIVANESEKINEFEAAEKLLAESFLRAILACYSLSVYENNVLAEERTRGRLEEQMTALKFKIQPEGEFPSGWEELNLISEDITLKEFDEQAKLIIAQAQIALNGETEAKDLWPLLKKCQALYSRGTQLLHESNVELGAMTNPLQQLGFRLSQGTGSDSIFDLKEQSRKQLTYPELKAKVSRLQNIIELFEPKIHSPELKETMNKFREQLKLTQQYISEYEKEYGDLLQSNVTVPVHALSDALNSYNAGTSNFMKAVNEEDLKKSLKPYEMNIVQRLINIVSKGYFFASARNYENSSLKMKNELIEMKSKYDESPEDQQGFEFN</sequence>
<evidence type="ECO:0000313" key="4">
    <source>
        <dbReference type="Proteomes" id="UP000254374"/>
    </source>
</evidence>
<dbReference type="Proteomes" id="UP000254374">
    <property type="component" value="Unassembled WGS sequence"/>
</dbReference>
<protein>
    <submittedName>
        <fullName evidence="2">Uncharacterized protein</fullName>
    </submittedName>
</protein>
<dbReference type="STRING" id="464.Lgor_1652"/>
<dbReference type="OrthoDB" id="5636964at2"/>
<reference evidence="2 4" key="2">
    <citation type="submission" date="2018-06" db="EMBL/GenBank/DDBJ databases">
        <authorList>
            <consortium name="Pathogen Informatics"/>
            <person name="Doyle S."/>
        </authorList>
    </citation>
    <scope>NUCLEOTIDE SEQUENCE [LARGE SCALE GENOMIC DNA]</scope>
    <source>
        <strain evidence="2 4">NCTC11401</strain>
    </source>
</reference>
<dbReference type="EMBL" id="FTNL01000016">
    <property type="protein sequence ID" value="SIR58717.1"/>
    <property type="molecule type" value="Genomic_DNA"/>
</dbReference>
<dbReference type="Proteomes" id="UP000186808">
    <property type="component" value="Unassembled WGS sequence"/>
</dbReference>
<evidence type="ECO:0000313" key="1">
    <source>
        <dbReference type="EMBL" id="SIR58717.1"/>
    </source>
</evidence>
<organism evidence="2 4">
    <name type="scientific">Fluoribacter gormanii</name>
    <dbReference type="NCBI Taxonomy" id="464"/>
    <lineage>
        <taxon>Bacteria</taxon>
        <taxon>Pseudomonadati</taxon>
        <taxon>Pseudomonadota</taxon>
        <taxon>Gammaproteobacteria</taxon>
        <taxon>Legionellales</taxon>
        <taxon>Legionellaceae</taxon>
        <taxon>Fluoribacter</taxon>
    </lineage>
</organism>